<evidence type="ECO:0000256" key="7">
    <source>
        <dbReference type="ARBA" id="ARBA00023242"/>
    </source>
</evidence>
<accession>A0AAV1SH74</accession>
<protein>
    <recommendedName>
        <fullName evidence="8">Telomeric single stranded DNA binding POT1/Cdc13 domain-containing protein</fullName>
    </recommendedName>
</protein>
<dbReference type="SMART" id="SM00976">
    <property type="entry name" value="Telo_bind"/>
    <property type="match status" value="1"/>
</dbReference>
<dbReference type="SUPFAM" id="SSF50249">
    <property type="entry name" value="Nucleic acid-binding proteins"/>
    <property type="match status" value="2"/>
</dbReference>
<evidence type="ECO:0000256" key="3">
    <source>
        <dbReference type="ARBA" id="ARBA00008442"/>
    </source>
</evidence>
<dbReference type="GO" id="GO:0010521">
    <property type="term" value="F:telomerase inhibitor activity"/>
    <property type="evidence" value="ECO:0007669"/>
    <property type="project" value="TreeGrafter"/>
</dbReference>
<dbReference type="Gene3D" id="2.40.50.140">
    <property type="entry name" value="Nucleic acid-binding proteins"/>
    <property type="match status" value="2"/>
</dbReference>
<dbReference type="GO" id="GO:0016233">
    <property type="term" value="P:telomere capping"/>
    <property type="evidence" value="ECO:0007669"/>
    <property type="project" value="TreeGrafter"/>
</dbReference>
<dbReference type="CDD" id="cd04497">
    <property type="entry name" value="hPOT1_OB1_like"/>
    <property type="match status" value="1"/>
</dbReference>
<evidence type="ECO:0000256" key="5">
    <source>
        <dbReference type="ARBA" id="ARBA00022895"/>
    </source>
</evidence>
<feature type="domain" description="Telomeric single stranded DNA binding POT1/Cdc13" evidence="8">
    <location>
        <begin position="9"/>
        <end position="144"/>
    </location>
</feature>
<dbReference type="Pfam" id="PF02765">
    <property type="entry name" value="POT1"/>
    <property type="match status" value="1"/>
</dbReference>
<organism evidence="9 10">
    <name type="scientific">Dovyalis caffra</name>
    <dbReference type="NCBI Taxonomy" id="77055"/>
    <lineage>
        <taxon>Eukaryota</taxon>
        <taxon>Viridiplantae</taxon>
        <taxon>Streptophyta</taxon>
        <taxon>Embryophyta</taxon>
        <taxon>Tracheophyta</taxon>
        <taxon>Spermatophyta</taxon>
        <taxon>Magnoliopsida</taxon>
        <taxon>eudicotyledons</taxon>
        <taxon>Gunneridae</taxon>
        <taxon>Pentapetalae</taxon>
        <taxon>rosids</taxon>
        <taxon>fabids</taxon>
        <taxon>Malpighiales</taxon>
        <taxon>Salicaceae</taxon>
        <taxon>Flacourtieae</taxon>
        <taxon>Dovyalis</taxon>
    </lineage>
</organism>
<proteinExistence type="inferred from homology"/>
<comment type="caution">
    <text evidence="9">The sequence shown here is derived from an EMBL/GenBank/DDBJ whole genome shotgun (WGS) entry which is preliminary data.</text>
</comment>
<keyword evidence="5" id="KW-0779">Telomere</keyword>
<dbReference type="Proteomes" id="UP001314170">
    <property type="component" value="Unassembled WGS sequence"/>
</dbReference>
<keyword evidence="10" id="KW-1185">Reference proteome</keyword>
<comment type="similarity">
    <text evidence="3">Belongs to the telombin family.</text>
</comment>
<dbReference type="Pfam" id="PF25507">
    <property type="entry name" value="OB_POT1A"/>
    <property type="match status" value="1"/>
</dbReference>
<keyword evidence="6" id="KW-0238">DNA-binding</keyword>
<gene>
    <name evidence="9" type="ORF">DCAF_LOCUS22302</name>
</gene>
<evidence type="ECO:0000256" key="6">
    <source>
        <dbReference type="ARBA" id="ARBA00023125"/>
    </source>
</evidence>
<dbReference type="AlphaFoldDB" id="A0AAV1SH74"/>
<dbReference type="InterPro" id="IPR011564">
    <property type="entry name" value="Telomer_end-bd_POT1/Cdc13"/>
</dbReference>
<evidence type="ECO:0000259" key="8">
    <source>
        <dbReference type="SMART" id="SM00976"/>
    </source>
</evidence>
<dbReference type="PANTHER" id="PTHR14513">
    <property type="entry name" value="PROTECTION OF TELOMERES 1"/>
    <property type="match status" value="1"/>
</dbReference>
<dbReference type="FunFam" id="2.40.50.140:FF:000119">
    <property type="entry name" value="Protection of telomeres 1 homolog"/>
    <property type="match status" value="1"/>
</dbReference>
<name>A0AAV1SH74_9ROSI</name>
<evidence type="ECO:0000256" key="4">
    <source>
        <dbReference type="ARBA" id="ARBA00022454"/>
    </source>
</evidence>
<dbReference type="GO" id="GO:0098505">
    <property type="term" value="F:G-rich strand telomeric DNA binding"/>
    <property type="evidence" value="ECO:0007669"/>
    <property type="project" value="TreeGrafter"/>
</dbReference>
<keyword evidence="7" id="KW-0539">Nucleus</keyword>
<dbReference type="InterPro" id="IPR057620">
    <property type="entry name" value="POT1A/B-like_OB"/>
</dbReference>
<reference evidence="9 10" key="1">
    <citation type="submission" date="2024-01" db="EMBL/GenBank/DDBJ databases">
        <authorList>
            <person name="Waweru B."/>
        </authorList>
    </citation>
    <scope>NUCLEOTIDE SEQUENCE [LARGE SCALE GENOMIC DNA]</scope>
</reference>
<evidence type="ECO:0000313" key="9">
    <source>
        <dbReference type="EMBL" id="CAK7349582.1"/>
    </source>
</evidence>
<dbReference type="GO" id="GO:0032210">
    <property type="term" value="P:regulation of telomere maintenance via telomerase"/>
    <property type="evidence" value="ECO:0007669"/>
    <property type="project" value="TreeGrafter"/>
</dbReference>
<dbReference type="InterPro" id="IPR012340">
    <property type="entry name" value="NA-bd_OB-fold"/>
</dbReference>
<comment type="subcellular location">
    <subcellularLocation>
        <location evidence="2">Chromosome</location>
        <location evidence="2">Telomere</location>
    </subcellularLocation>
    <subcellularLocation>
        <location evidence="1">Nucleus</location>
    </subcellularLocation>
</comment>
<dbReference type="GO" id="GO:0000783">
    <property type="term" value="C:nuclear telomere cap complex"/>
    <property type="evidence" value="ECO:0007669"/>
    <property type="project" value="TreeGrafter"/>
</dbReference>
<keyword evidence="4" id="KW-0158">Chromosome</keyword>
<evidence type="ECO:0000256" key="2">
    <source>
        <dbReference type="ARBA" id="ARBA00004574"/>
    </source>
</evidence>
<dbReference type="InterPro" id="IPR028389">
    <property type="entry name" value="POT1"/>
</dbReference>
<dbReference type="PANTHER" id="PTHR14513:SF0">
    <property type="entry name" value="PROTECTION OF TELOMERES PROTEIN 1"/>
    <property type="match status" value="1"/>
</dbReference>
<evidence type="ECO:0000313" key="10">
    <source>
        <dbReference type="Proteomes" id="UP001314170"/>
    </source>
</evidence>
<evidence type="ECO:0000256" key="1">
    <source>
        <dbReference type="ARBA" id="ARBA00004123"/>
    </source>
</evidence>
<dbReference type="EMBL" id="CAWUPB010001176">
    <property type="protein sequence ID" value="CAK7349582.1"/>
    <property type="molecule type" value="Genomic_DNA"/>
</dbReference>
<sequence>MEDRDDYKFLKIKDAISAINQKVNLIGVVLEFGLPKSTRGTDYFCTVKIVDESYPKPGIPVNVFMASVENLPSVGSPGDIIQLSRVVMKPHNDGVYALFNKKFSSFALYEGKSGEDFVPYQCSSIFRRRDHDSKFIAGLRKWLVDFQVDEGVNTFSFLREIREGQRANLVCKILHVCEIAKDNWMALVWDGTDSPPISINTSPEHKMDDQLPLQLEPSPLPRDLLCTFPTVGTILRVIIDNANQKYALHLLSVGKWVKFISILCEVRAVLWCGVLTPFTKLRYLSNEDHSVLACQRSYDERLSLKLGRIPYWCFPWCSRITEVDYDHMPFVTLMDVLTYSEATARFKCIIRVVAAFPWRAEDFSHHGTYRIRLTIEDPTARIHAFVYAEDGEKFFDGHPSIDVLTSKRNKLLGVAANNDGKGAIHASRNPPWVQCCLKSYFLDKNDIWGSRHYRIFGTKLVD</sequence>